<evidence type="ECO:0000259" key="3">
    <source>
        <dbReference type="PROSITE" id="PS50208"/>
    </source>
</evidence>
<dbReference type="Pfam" id="PF00656">
    <property type="entry name" value="Peptidase_C14"/>
    <property type="match status" value="1"/>
</dbReference>
<feature type="compositionally biased region" description="Low complexity" evidence="1">
    <location>
        <begin position="271"/>
        <end position="297"/>
    </location>
</feature>
<dbReference type="RefSeq" id="WP_251972929.1">
    <property type="nucleotide sequence ID" value="NZ_AP025730.1"/>
</dbReference>
<keyword evidence="5" id="KW-1185">Reference proteome</keyword>
<feature type="compositionally biased region" description="Pro residues" evidence="1">
    <location>
        <begin position="298"/>
        <end position="317"/>
    </location>
</feature>
<accession>A0ABN6PM07</accession>
<dbReference type="InterPro" id="IPR001309">
    <property type="entry name" value="Pept_C14_p20"/>
</dbReference>
<dbReference type="SUPFAM" id="SSF52129">
    <property type="entry name" value="Caspase-like"/>
    <property type="match status" value="1"/>
</dbReference>
<protein>
    <recommendedName>
        <fullName evidence="3">Caspase family p20 domain-containing protein</fullName>
    </recommendedName>
</protein>
<feature type="domain" description="Caspase family p20" evidence="3">
    <location>
        <begin position="366"/>
        <end position="472"/>
    </location>
</feature>
<feature type="region of interest" description="Disordered" evidence="1">
    <location>
        <begin position="269"/>
        <end position="335"/>
    </location>
</feature>
<evidence type="ECO:0000313" key="5">
    <source>
        <dbReference type="Proteomes" id="UP001057498"/>
    </source>
</evidence>
<dbReference type="Gene3D" id="3.40.50.1460">
    <property type="match status" value="1"/>
</dbReference>
<reference evidence="4" key="1">
    <citation type="submission" date="2022-04" db="EMBL/GenBank/DDBJ databases">
        <title>Whole genome sequence of Sphaerotilus sp. FB-5.</title>
        <authorList>
            <person name="Takeda M."/>
            <person name="Narihara S."/>
            <person name="Akimoto M."/>
            <person name="Akimoto R."/>
            <person name="Nishiyashiki S."/>
            <person name="Murakami T."/>
        </authorList>
    </citation>
    <scope>NUCLEOTIDE SEQUENCE</scope>
    <source>
        <strain evidence="4">FB-5</strain>
    </source>
</reference>
<dbReference type="PROSITE" id="PS50208">
    <property type="entry name" value="CASPASE_P20"/>
    <property type="match status" value="1"/>
</dbReference>
<proteinExistence type="predicted"/>
<evidence type="ECO:0000256" key="1">
    <source>
        <dbReference type="SAM" id="MobiDB-lite"/>
    </source>
</evidence>
<dbReference type="PANTHER" id="PTHR22576">
    <property type="entry name" value="MUCOSA ASSOCIATED LYMPHOID TISSUE LYMPHOMA TRANSLOCATION PROTEIN 1/PARACASPASE"/>
    <property type="match status" value="1"/>
</dbReference>
<sequence length="573" mass="60203">MDAGRWIAAALCSLLSLLGSAPVAAGVPAAGDVVEGAIELGLLKKIPLPQGRWRVVERHDEETRLTGSWKPSQTMHHLVLVNTQQPSDISALLLEFSAFAQVNWSGQPCDSAAQRSNVLVVNAFETGTNSVVVRCNQLHTFPNLRSTVHRATGSKNAWVAQHLGPLAGQAGLFAVNGLVQQGYLSRLNGDRIGYVAYLDPTQQGLDDGAEAMPQFKRAVGDRQGTAGRYLAALTTWAEAYTAQLERYFLSGSGFGKPEAMALLLPRSEGRTATAAPTNVPATRPTSAPTPAPSSSTWPSPPSSPPPSTTPSPAPTAPTGPTAAASTARPAPKATATVPATAGLKAHALVIGNSAYPSAPLTNPRNDAAAISQRLRAYGLQVQLLQDASRRQLVAALAAFATQAQDADVVVLFYAGHGMQVNGVNYLIPIDLDLASGRSINVALEAVSLNTLLEDHLPGRTKIVFLDACRDNPLARSLAGSRGSSRGLAAVNAATGTLISFATRDGSTAADGAGRNSPYTTALLEHLDEAEDIALVLRRVRQKVMASTRGVQEPWEYGSLIGDKLVLSQLARRP</sequence>
<feature type="compositionally biased region" description="Low complexity" evidence="1">
    <location>
        <begin position="318"/>
        <end position="335"/>
    </location>
</feature>
<name>A0ABN6PM07_9BURK</name>
<organism evidence="4 5">
    <name type="scientific">Sphaerotilus microaerophilus</name>
    <dbReference type="NCBI Taxonomy" id="2914710"/>
    <lineage>
        <taxon>Bacteria</taxon>
        <taxon>Pseudomonadati</taxon>
        <taxon>Pseudomonadota</taxon>
        <taxon>Betaproteobacteria</taxon>
        <taxon>Burkholderiales</taxon>
        <taxon>Sphaerotilaceae</taxon>
        <taxon>Sphaerotilus</taxon>
    </lineage>
</organism>
<gene>
    <name evidence="4" type="ORF">CATMQ487_18100</name>
</gene>
<feature type="chain" id="PRO_5045510078" description="Caspase family p20 domain-containing protein" evidence="2">
    <location>
        <begin position="26"/>
        <end position="573"/>
    </location>
</feature>
<dbReference type="InterPro" id="IPR052039">
    <property type="entry name" value="Caspase-related_regulators"/>
</dbReference>
<dbReference type="Proteomes" id="UP001057498">
    <property type="component" value="Chromosome"/>
</dbReference>
<dbReference type="PANTHER" id="PTHR22576:SF37">
    <property type="entry name" value="MUCOSA-ASSOCIATED LYMPHOID TISSUE LYMPHOMA TRANSLOCATION PROTEIN 1"/>
    <property type="match status" value="1"/>
</dbReference>
<dbReference type="InterPro" id="IPR011600">
    <property type="entry name" value="Pept_C14_caspase"/>
</dbReference>
<keyword evidence="2" id="KW-0732">Signal</keyword>
<dbReference type="InterPro" id="IPR029030">
    <property type="entry name" value="Caspase-like_dom_sf"/>
</dbReference>
<feature type="signal peptide" evidence="2">
    <location>
        <begin position="1"/>
        <end position="25"/>
    </location>
</feature>
<dbReference type="EMBL" id="AP025730">
    <property type="protein sequence ID" value="BDI04840.1"/>
    <property type="molecule type" value="Genomic_DNA"/>
</dbReference>
<evidence type="ECO:0000256" key="2">
    <source>
        <dbReference type="SAM" id="SignalP"/>
    </source>
</evidence>
<evidence type="ECO:0000313" key="4">
    <source>
        <dbReference type="EMBL" id="BDI04840.1"/>
    </source>
</evidence>